<dbReference type="SUPFAM" id="SSF54236">
    <property type="entry name" value="Ubiquitin-like"/>
    <property type="match status" value="1"/>
</dbReference>
<keyword evidence="2" id="KW-1185">Reference proteome</keyword>
<evidence type="ECO:0000313" key="1">
    <source>
        <dbReference type="EMBL" id="NWT04811.1"/>
    </source>
</evidence>
<reference evidence="1 2" key="1">
    <citation type="submission" date="2019-09" db="EMBL/GenBank/DDBJ databases">
        <title>Bird 10,000 Genomes (B10K) Project - Family phase.</title>
        <authorList>
            <person name="Zhang G."/>
        </authorList>
    </citation>
    <scope>NUCLEOTIDE SEQUENCE [LARGE SCALE GENOMIC DNA]</scope>
    <source>
        <strain evidence="1">B10K-DU-003-16</strain>
        <tissue evidence="1">Mixed tissue sample</tissue>
    </source>
</reference>
<accession>A0A7K5KG08</accession>
<evidence type="ECO:0000313" key="2">
    <source>
        <dbReference type="Proteomes" id="UP000525714"/>
    </source>
</evidence>
<name>A0A7K5KG08_9TYRA</name>
<dbReference type="EMBL" id="VYZC01000730">
    <property type="protein sequence ID" value="NWT04811.1"/>
    <property type="molecule type" value="Genomic_DNA"/>
</dbReference>
<protein>
    <submittedName>
        <fullName evidence="1">SUMO3 protein</fullName>
    </submittedName>
</protein>
<sequence>APSLSIREGVKRENDRISLKVAGQGGSVAQFEMKLMRARCGRQGGTEPGLPVRQIRFQFDGQPVKEADTPA</sequence>
<feature type="non-terminal residue" evidence="1">
    <location>
        <position position="71"/>
    </location>
</feature>
<organism evidence="1 2">
    <name type="scientific">Mionectes macconnelli</name>
    <name type="common">McConnell's flycatcher</name>
    <dbReference type="NCBI Taxonomy" id="254557"/>
    <lineage>
        <taxon>Eukaryota</taxon>
        <taxon>Metazoa</taxon>
        <taxon>Chordata</taxon>
        <taxon>Craniata</taxon>
        <taxon>Vertebrata</taxon>
        <taxon>Euteleostomi</taxon>
        <taxon>Archelosauria</taxon>
        <taxon>Archosauria</taxon>
        <taxon>Dinosauria</taxon>
        <taxon>Saurischia</taxon>
        <taxon>Theropoda</taxon>
        <taxon>Coelurosauria</taxon>
        <taxon>Aves</taxon>
        <taxon>Neognathae</taxon>
        <taxon>Neoaves</taxon>
        <taxon>Telluraves</taxon>
        <taxon>Australaves</taxon>
        <taxon>Passeriformes</taxon>
        <taxon>Tyrannidae</taxon>
        <taxon>Mionectes</taxon>
    </lineage>
</organism>
<dbReference type="InterPro" id="IPR029071">
    <property type="entry name" value="Ubiquitin-like_domsf"/>
</dbReference>
<proteinExistence type="predicted"/>
<feature type="non-terminal residue" evidence="1">
    <location>
        <position position="1"/>
    </location>
</feature>
<dbReference type="AlphaFoldDB" id="A0A7K5KG08"/>
<dbReference type="Proteomes" id="UP000525714">
    <property type="component" value="Unassembled WGS sequence"/>
</dbReference>
<gene>
    <name evidence="1" type="primary">Sumo3</name>
    <name evidence="1" type="ORF">MIOMAC_R12886</name>
</gene>
<comment type="caution">
    <text evidence="1">The sequence shown here is derived from an EMBL/GenBank/DDBJ whole genome shotgun (WGS) entry which is preliminary data.</text>
</comment>
<dbReference type="Gene3D" id="3.10.20.90">
    <property type="entry name" value="Phosphatidylinositol 3-kinase Catalytic Subunit, Chain A, domain 1"/>
    <property type="match status" value="1"/>
</dbReference>